<accession>A0A6J5KW86</accession>
<dbReference type="EMBL" id="LR796187">
    <property type="protein sequence ID" value="CAB4125642.1"/>
    <property type="molecule type" value="Genomic_DNA"/>
</dbReference>
<dbReference type="EMBL" id="LR798231">
    <property type="protein sequence ID" value="CAB5209403.1"/>
    <property type="molecule type" value="Genomic_DNA"/>
</dbReference>
<sequence>MLTTIKNPIPRNGFFATPTLEQISDQIENFPAEQKAQLYLVMMMTLNACNKLVDEAV</sequence>
<protein>
    <submittedName>
        <fullName evidence="1">Uncharacterized protein</fullName>
    </submittedName>
</protein>
<organism evidence="1">
    <name type="scientific">uncultured Caudovirales phage</name>
    <dbReference type="NCBI Taxonomy" id="2100421"/>
    <lineage>
        <taxon>Viruses</taxon>
        <taxon>Duplodnaviria</taxon>
        <taxon>Heunggongvirae</taxon>
        <taxon>Uroviricota</taxon>
        <taxon>Caudoviricetes</taxon>
        <taxon>Peduoviridae</taxon>
        <taxon>Maltschvirus</taxon>
        <taxon>Maltschvirus maltsch</taxon>
    </lineage>
</organism>
<evidence type="ECO:0000313" key="2">
    <source>
        <dbReference type="EMBL" id="CAB5209403.1"/>
    </source>
</evidence>
<proteinExistence type="predicted"/>
<name>A0A6J5KW86_9CAUD</name>
<evidence type="ECO:0000313" key="1">
    <source>
        <dbReference type="EMBL" id="CAB4125642.1"/>
    </source>
</evidence>
<reference evidence="1" key="1">
    <citation type="submission" date="2020-04" db="EMBL/GenBank/DDBJ databases">
        <authorList>
            <person name="Chiriac C."/>
            <person name="Salcher M."/>
            <person name="Ghai R."/>
            <person name="Kavagutti S V."/>
        </authorList>
    </citation>
    <scope>NUCLEOTIDE SEQUENCE</scope>
</reference>
<gene>
    <name evidence="2" type="ORF">UFOVP181_464</name>
    <name evidence="1" type="ORF">UFOVP57_177</name>
</gene>